<dbReference type="AlphaFoldDB" id="A0A2V1E1L1"/>
<keyword evidence="1" id="KW-0472">Membrane</keyword>
<organism evidence="2 3">
    <name type="scientific">Periconia macrospinosa</name>
    <dbReference type="NCBI Taxonomy" id="97972"/>
    <lineage>
        <taxon>Eukaryota</taxon>
        <taxon>Fungi</taxon>
        <taxon>Dikarya</taxon>
        <taxon>Ascomycota</taxon>
        <taxon>Pezizomycotina</taxon>
        <taxon>Dothideomycetes</taxon>
        <taxon>Pleosporomycetidae</taxon>
        <taxon>Pleosporales</taxon>
        <taxon>Massarineae</taxon>
        <taxon>Periconiaceae</taxon>
        <taxon>Periconia</taxon>
    </lineage>
</organism>
<dbReference type="EMBL" id="KZ805321">
    <property type="protein sequence ID" value="PVI04453.1"/>
    <property type="molecule type" value="Genomic_DNA"/>
</dbReference>
<reference evidence="2 3" key="1">
    <citation type="journal article" date="2018" name="Sci. Rep.">
        <title>Comparative genomics provides insights into the lifestyle and reveals functional heterogeneity of dark septate endophytic fungi.</title>
        <authorList>
            <person name="Knapp D.G."/>
            <person name="Nemeth J.B."/>
            <person name="Barry K."/>
            <person name="Hainaut M."/>
            <person name="Henrissat B."/>
            <person name="Johnson J."/>
            <person name="Kuo A."/>
            <person name="Lim J.H.P."/>
            <person name="Lipzen A."/>
            <person name="Nolan M."/>
            <person name="Ohm R.A."/>
            <person name="Tamas L."/>
            <person name="Grigoriev I.V."/>
            <person name="Spatafora J.W."/>
            <person name="Nagy L.G."/>
            <person name="Kovacs G.M."/>
        </authorList>
    </citation>
    <scope>NUCLEOTIDE SEQUENCE [LARGE SCALE GENOMIC DNA]</scope>
    <source>
        <strain evidence="2 3">DSE2036</strain>
    </source>
</reference>
<evidence type="ECO:0000313" key="3">
    <source>
        <dbReference type="Proteomes" id="UP000244855"/>
    </source>
</evidence>
<feature type="transmembrane region" description="Helical" evidence="1">
    <location>
        <begin position="157"/>
        <end position="176"/>
    </location>
</feature>
<keyword evidence="3" id="KW-1185">Reference proteome</keyword>
<sequence length="208" mass="23437">MMRCMGKRTSTHMQVGFPRPSITVAWPPEARKASHTAHNTMAQVNLGSLPASSVLIHPCLLRRQMTREGVALGLGRGCLRIRRERGCGCVMMYGLSTVATCDVRACCREVLETTRENPGKILRERTRREWVPGLKTYIITHAPNVKGYRDCEISSELLWFLGSLLPPFCTVSATFHGLTIRLFLFSVPFLLISKVLFELVRDRFSSLL</sequence>
<gene>
    <name evidence="2" type="ORF">DM02DRAFT_177549</name>
</gene>
<evidence type="ECO:0000256" key="1">
    <source>
        <dbReference type="SAM" id="Phobius"/>
    </source>
</evidence>
<keyword evidence="1" id="KW-1133">Transmembrane helix</keyword>
<dbReference type="Proteomes" id="UP000244855">
    <property type="component" value="Unassembled WGS sequence"/>
</dbReference>
<proteinExistence type="predicted"/>
<name>A0A2V1E1L1_9PLEO</name>
<evidence type="ECO:0000313" key="2">
    <source>
        <dbReference type="EMBL" id="PVI04453.1"/>
    </source>
</evidence>
<keyword evidence="1" id="KW-0812">Transmembrane</keyword>
<accession>A0A2V1E1L1</accession>
<protein>
    <submittedName>
        <fullName evidence="2">Uncharacterized protein</fullName>
    </submittedName>
</protein>